<dbReference type="AlphaFoldDB" id="A0A832MN56"/>
<proteinExistence type="predicted"/>
<feature type="coiled-coil region" evidence="1">
    <location>
        <begin position="29"/>
        <end position="63"/>
    </location>
</feature>
<protein>
    <submittedName>
        <fullName evidence="3">Uncharacterized protein</fullName>
    </submittedName>
</protein>
<feature type="transmembrane region" description="Helical" evidence="2">
    <location>
        <begin position="185"/>
        <end position="209"/>
    </location>
</feature>
<reference evidence="3" key="1">
    <citation type="journal article" date="2020" name="mSystems">
        <title>Genome- and Community-Level Interaction Insights into Carbon Utilization and Element Cycling Functions of Hydrothermarchaeota in Hydrothermal Sediment.</title>
        <authorList>
            <person name="Zhou Z."/>
            <person name="Liu Y."/>
            <person name="Xu W."/>
            <person name="Pan J."/>
            <person name="Luo Z.H."/>
            <person name="Li M."/>
        </authorList>
    </citation>
    <scope>NUCLEOTIDE SEQUENCE [LARGE SCALE GENOMIC DNA]</scope>
    <source>
        <strain evidence="3">SpSt-86</strain>
    </source>
</reference>
<evidence type="ECO:0000256" key="2">
    <source>
        <dbReference type="SAM" id="Phobius"/>
    </source>
</evidence>
<organism evidence="3">
    <name type="scientific">Pseudothermotoga hypogea</name>
    <dbReference type="NCBI Taxonomy" id="57487"/>
    <lineage>
        <taxon>Bacteria</taxon>
        <taxon>Thermotogati</taxon>
        <taxon>Thermotogota</taxon>
        <taxon>Thermotogae</taxon>
        <taxon>Thermotogales</taxon>
        <taxon>Thermotogaceae</taxon>
        <taxon>Pseudothermotoga</taxon>
    </lineage>
</organism>
<keyword evidence="2" id="KW-1133">Transmembrane helix</keyword>
<sequence length="210" mass="23534">MGDLRQDVLQAEVAIKLLAEEMAKARGISDNVEQVKQRLQAAAEVLERNRMMMEEILRELKHTIDLVKSSNEQFTEVVRSLSTNIIQSTEKLVEAGQQAINSVIKTVGNTVDSLSSNVVDISTKIDRTILEISRKLDEEIWHVRKALEDLSHNFQNHMKVLASSDEQIKTSLSEQDAKARHTSKLVVASLIFSVTAASSVITLLILQFLR</sequence>
<keyword evidence="2" id="KW-0472">Membrane</keyword>
<evidence type="ECO:0000256" key="1">
    <source>
        <dbReference type="SAM" id="Coils"/>
    </source>
</evidence>
<comment type="caution">
    <text evidence="3">The sequence shown here is derived from an EMBL/GenBank/DDBJ whole genome shotgun (WGS) entry which is preliminary data.</text>
</comment>
<keyword evidence="1" id="KW-0175">Coiled coil</keyword>
<evidence type="ECO:0000313" key="3">
    <source>
        <dbReference type="EMBL" id="HGZ79946.1"/>
    </source>
</evidence>
<name>A0A832MN56_9THEM</name>
<gene>
    <name evidence="3" type="ORF">ENW55_08175</name>
</gene>
<dbReference type="EMBL" id="DTKQ01000053">
    <property type="protein sequence ID" value="HGZ79946.1"/>
    <property type="molecule type" value="Genomic_DNA"/>
</dbReference>
<accession>A0A832MN56</accession>
<keyword evidence="2" id="KW-0812">Transmembrane</keyword>